<gene>
    <name evidence="3" type="ORF">SMN809_LOCUS66602</name>
</gene>
<proteinExistence type="predicted"/>
<organism evidence="3 4">
    <name type="scientific">Rotaria magnacalcarata</name>
    <dbReference type="NCBI Taxonomy" id="392030"/>
    <lineage>
        <taxon>Eukaryota</taxon>
        <taxon>Metazoa</taxon>
        <taxon>Spiralia</taxon>
        <taxon>Gnathifera</taxon>
        <taxon>Rotifera</taxon>
        <taxon>Eurotatoria</taxon>
        <taxon>Bdelloidea</taxon>
        <taxon>Philodinida</taxon>
        <taxon>Philodinidae</taxon>
        <taxon>Rotaria</taxon>
    </lineage>
</organism>
<dbReference type="Gene3D" id="3.80.10.10">
    <property type="entry name" value="Ribonuclease Inhibitor"/>
    <property type="match status" value="1"/>
</dbReference>
<dbReference type="EMBL" id="CAJOBI010313674">
    <property type="protein sequence ID" value="CAF5173420.1"/>
    <property type="molecule type" value="Genomic_DNA"/>
</dbReference>
<evidence type="ECO:0000313" key="3">
    <source>
        <dbReference type="EMBL" id="CAF5173420.1"/>
    </source>
</evidence>
<accession>A0A8S3GVL8</accession>
<feature type="compositionally biased region" description="Basic and acidic residues" evidence="1">
    <location>
        <begin position="38"/>
        <end position="63"/>
    </location>
</feature>
<feature type="region of interest" description="Disordered" evidence="1">
    <location>
        <begin position="38"/>
        <end position="80"/>
    </location>
</feature>
<keyword evidence="2" id="KW-0732">Signal</keyword>
<evidence type="ECO:0000256" key="2">
    <source>
        <dbReference type="SAM" id="SignalP"/>
    </source>
</evidence>
<dbReference type="AlphaFoldDB" id="A0A8S3GVL8"/>
<feature type="signal peptide" evidence="2">
    <location>
        <begin position="1"/>
        <end position="22"/>
    </location>
</feature>
<reference evidence="3" key="1">
    <citation type="submission" date="2021-02" db="EMBL/GenBank/DDBJ databases">
        <authorList>
            <person name="Nowell W R."/>
        </authorList>
    </citation>
    <scope>NUCLEOTIDE SEQUENCE</scope>
</reference>
<dbReference type="InterPro" id="IPR032675">
    <property type="entry name" value="LRR_dom_sf"/>
</dbReference>
<protein>
    <submittedName>
        <fullName evidence="3">Uncharacterized protein</fullName>
    </submittedName>
</protein>
<comment type="caution">
    <text evidence="3">The sequence shown here is derived from an EMBL/GenBank/DDBJ whole genome shotgun (WGS) entry which is preliminary data.</text>
</comment>
<dbReference type="Proteomes" id="UP000676336">
    <property type="component" value="Unassembled WGS sequence"/>
</dbReference>
<name>A0A8S3GVL8_9BILA</name>
<evidence type="ECO:0000313" key="4">
    <source>
        <dbReference type="Proteomes" id="UP000676336"/>
    </source>
</evidence>
<sequence length="80" mass="9038">MAVLPLLRALVLLETPLSETDSYRMEVLVALDKLERLDKDQFNEDEKHDAQEEQKRRAEENREAAAGASSKLEGGLDDEP</sequence>
<feature type="chain" id="PRO_5035789063" evidence="2">
    <location>
        <begin position="23"/>
        <end position="80"/>
    </location>
</feature>
<evidence type="ECO:0000256" key="1">
    <source>
        <dbReference type="SAM" id="MobiDB-lite"/>
    </source>
</evidence>